<evidence type="ECO:0000313" key="3">
    <source>
        <dbReference type="EMBL" id="KAI9550590.1"/>
    </source>
</evidence>
<feature type="signal peptide" evidence="2">
    <location>
        <begin position="1"/>
        <end position="22"/>
    </location>
</feature>
<dbReference type="Proteomes" id="UP000820818">
    <property type="component" value="Unassembled WGS sequence"/>
</dbReference>
<evidence type="ECO:0000313" key="4">
    <source>
        <dbReference type="Proteomes" id="UP000820818"/>
    </source>
</evidence>
<feature type="chain" id="PRO_5042194125" description="Gliding motility protein GldN" evidence="2">
    <location>
        <begin position="23"/>
        <end position="342"/>
    </location>
</feature>
<accession>A0AAD5PPK2</accession>
<organism evidence="3 4">
    <name type="scientific">Daphnia sinensis</name>
    <dbReference type="NCBI Taxonomy" id="1820382"/>
    <lineage>
        <taxon>Eukaryota</taxon>
        <taxon>Metazoa</taxon>
        <taxon>Ecdysozoa</taxon>
        <taxon>Arthropoda</taxon>
        <taxon>Crustacea</taxon>
        <taxon>Branchiopoda</taxon>
        <taxon>Diplostraca</taxon>
        <taxon>Cladocera</taxon>
        <taxon>Anomopoda</taxon>
        <taxon>Daphniidae</taxon>
        <taxon>Daphnia</taxon>
        <taxon>Daphnia similis group</taxon>
    </lineage>
</organism>
<feature type="region of interest" description="Disordered" evidence="1">
    <location>
        <begin position="28"/>
        <end position="76"/>
    </location>
</feature>
<proteinExistence type="predicted"/>
<name>A0AAD5PPK2_9CRUS</name>
<dbReference type="Pfam" id="PF19841">
    <property type="entry name" value="GldN"/>
    <property type="match status" value="1"/>
</dbReference>
<evidence type="ECO:0008006" key="5">
    <source>
        <dbReference type="Google" id="ProtNLM"/>
    </source>
</evidence>
<dbReference type="AlphaFoldDB" id="A0AAD5PPK2"/>
<comment type="caution">
    <text evidence="3">The sequence shown here is derived from an EMBL/GenBank/DDBJ whole genome shotgun (WGS) entry which is preliminary data.</text>
</comment>
<keyword evidence="2" id="KW-0732">Signal</keyword>
<dbReference type="EMBL" id="WJBH02000119">
    <property type="protein sequence ID" value="KAI9550590.1"/>
    <property type="molecule type" value="Genomic_DNA"/>
</dbReference>
<sequence>MKSTFKWLSLAMFSFSLTVAVAQVPEQVNPSNDDFPDFTKMGSGSKPSTTSKPQTSSSTTTNSSNTGGAVSNQQPVKIEPVENKGNAPRDPDAPLDGIVENKTILEKEVLPWEPVREADIMWRKRIWRVIDVREKLNLPFMYPEETFISILLKGVQDTVNGIKAYRTDDDKFSYKLTSQEVSTMGSSVDTIQQVDPVTYETKLKIVVNKLNPEDIKRFRIKEEWFFDKQYSTLKVRILGIAPLKDETDEAGNFLYEKALFWVRYPDCREYLARHKVFMEGNDANPMSWEDLFELRRFSSYVYKESNVMNRRLQDYMQGMDLLLEGEKIKQEIFNFEHDLWSY</sequence>
<feature type="compositionally biased region" description="Low complexity" evidence="1">
    <location>
        <begin position="42"/>
        <end position="68"/>
    </location>
</feature>
<evidence type="ECO:0000256" key="1">
    <source>
        <dbReference type="SAM" id="MobiDB-lite"/>
    </source>
</evidence>
<evidence type="ECO:0000256" key="2">
    <source>
        <dbReference type="SAM" id="SignalP"/>
    </source>
</evidence>
<gene>
    <name evidence="3" type="ORF">GHT06_005837</name>
</gene>
<keyword evidence="4" id="KW-1185">Reference proteome</keyword>
<dbReference type="NCBIfam" id="TIGR03523">
    <property type="entry name" value="GldN"/>
    <property type="match status" value="1"/>
</dbReference>
<dbReference type="InterPro" id="IPR019847">
    <property type="entry name" value="Gliding_motility_assoc_GldN"/>
</dbReference>
<protein>
    <recommendedName>
        <fullName evidence="5">Gliding motility protein GldN</fullName>
    </recommendedName>
</protein>
<reference evidence="3" key="1">
    <citation type="submission" date="2022-05" db="EMBL/GenBank/DDBJ databases">
        <title>A multi-omics perspective on studying reproductive biology in Daphnia sinensis.</title>
        <authorList>
            <person name="Jia J."/>
        </authorList>
    </citation>
    <scope>NUCLEOTIDE SEQUENCE</scope>
    <source>
        <strain evidence="3">WSL</strain>
    </source>
</reference>